<protein>
    <submittedName>
        <fullName evidence="1">Uncharacterized protein</fullName>
    </submittedName>
</protein>
<gene>
    <name evidence="1" type="ORF">SIRAN216</name>
</gene>
<proteinExistence type="predicted"/>
<evidence type="ECO:0000313" key="1">
    <source>
        <dbReference type="EMBL" id="CDR01240.1"/>
    </source>
</evidence>
<name>A0A060ZJC6_9ACTN</name>
<dbReference type="AlphaFoldDB" id="A0A060ZJC6"/>
<dbReference type="PATRIC" id="fig|576784.4.peg.86"/>
<organism evidence="1">
    <name type="scientific">Streptomyces iranensis</name>
    <dbReference type="NCBI Taxonomy" id="576784"/>
    <lineage>
        <taxon>Bacteria</taxon>
        <taxon>Bacillati</taxon>
        <taxon>Actinomycetota</taxon>
        <taxon>Actinomycetes</taxon>
        <taxon>Kitasatosporales</taxon>
        <taxon>Streptomycetaceae</taxon>
        <taxon>Streptomyces</taxon>
        <taxon>Streptomyces violaceusniger group</taxon>
    </lineage>
</organism>
<dbReference type="EMBL" id="LK022848">
    <property type="protein sequence ID" value="CDR01240.1"/>
    <property type="molecule type" value="Genomic_DNA"/>
</dbReference>
<reference evidence="1" key="1">
    <citation type="submission" date="2014-05" db="EMBL/GenBank/DDBJ databases">
        <authorList>
            <person name="Horn Fabian"/>
        </authorList>
    </citation>
    <scope>NUCLEOTIDE SEQUENCE</scope>
</reference>
<accession>A0A060ZJC6</accession>
<dbReference type="HOGENOM" id="CLU_3104386_0_0_11"/>
<sequence length="51" mass="5250">MVFTMAVTRLVLQRSCLLVEATDSGVGAVVPTLPQLETSAAEGARVVPPAP</sequence>